<evidence type="ECO:0000313" key="2">
    <source>
        <dbReference type="Proteomes" id="UP000189701"/>
    </source>
</evidence>
<evidence type="ECO:0000313" key="3">
    <source>
        <dbReference type="RefSeq" id="XP_009764856.1"/>
    </source>
</evidence>
<protein>
    <submittedName>
        <fullName evidence="3">Uncharacterized protein LOC104216504</fullName>
    </submittedName>
</protein>
<dbReference type="Proteomes" id="UP000189701">
    <property type="component" value="Unplaced"/>
</dbReference>
<evidence type="ECO:0000256" key="1">
    <source>
        <dbReference type="SAM" id="MobiDB-lite"/>
    </source>
</evidence>
<keyword evidence="2" id="KW-1185">Reference proteome</keyword>
<dbReference type="AlphaFoldDB" id="A0A1U7VIV4"/>
<gene>
    <name evidence="3" type="primary">LOC104216504</name>
</gene>
<accession>A0A1U7VIV4</accession>
<reference evidence="3" key="2">
    <citation type="submission" date="2025-08" db="UniProtKB">
        <authorList>
            <consortium name="RefSeq"/>
        </authorList>
    </citation>
    <scope>IDENTIFICATION</scope>
    <source>
        <tissue evidence="3">Leaf</tissue>
    </source>
</reference>
<proteinExistence type="predicted"/>
<reference evidence="2" key="1">
    <citation type="journal article" date="2013" name="Genome Biol.">
        <title>Reference genomes and transcriptomes of Nicotiana sylvestris and Nicotiana tomentosiformis.</title>
        <authorList>
            <person name="Sierro N."/>
            <person name="Battey J.N."/>
            <person name="Ouadi S."/>
            <person name="Bovet L."/>
            <person name="Goepfert S."/>
            <person name="Bakaher N."/>
            <person name="Peitsch M.C."/>
            <person name="Ivanov N.V."/>
        </authorList>
    </citation>
    <scope>NUCLEOTIDE SEQUENCE [LARGE SCALE GENOMIC DNA]</scope>
</reference>
<name>A0A1U7VIV4_NICSY</name>
<feature type="compositionally biased region" description="Basic residues" evidence="1">
    <location>
        <begin position="1"/>
        <end position="12"/>
    </location>
</feature>
<sequence>MKKNKPSKHSPKKARETDIPSFNLGVLSPHSPKKQGKSAHAIVDIKHSLSLRQIRVEARTKQKYDFDAGESSRPIKQAERKRKEIVFDDDFVEDVPIGKPRKKAKVAPSSKTPKKKKNSKKAPSVKSPKNVRKQLLVKNGHFFASHNVDYEVLRFQTLCDPSIASQIKTFLSPNGLKLFKKTCFAELKGERLIFGLREFAVITGLRCHTEVTDFGYTPNYVSKIMSSYFPNKFTNINESPEELSEMSLPDKVEYIIEEVEHVSKDPKVDAPPLEPKESTGKEDKESILRKISKLKRGFEKVDEKLEKFRKDVFEELGSLRVLINESVKTVLQVTNNPNDQVDAKNMLKVHLVKKIIQHVLIYIRILKGQLMKRMQRGKICMYNLQFTE</sequence>
<feature type="region of interest" description="Disordered" evidence="1">
    <location>
        <begin position="265"/>
        <end position="284"/>
    </location>
</feature>
<organism evidence="2 3">
    <name type="scientific">Nicotiana sylvestris</name>
    <name type="common">Wood tobacco</name>
    <name type="synonym">South American tobacco</name>
    <dbReference type="NCBI Taxonomy" id="4096"/>
    <lineage>
        <taxon>Eukaryota</taxon>
        <taxon>Viridiplantae</taxon>
        <taxon>Streptophyta</taxon>
        <taxon>Embryophyta</taxon>
        <taxon>Tracheophyta</taxon>
        <taxon>Spermatophyta</taxon>
        <taxon>Magnoliopsida</taxon>
        <taxon>eudicotyledons</taxon>
        <taxon>Gunneridae</taxon>
        <taxon>Pentapetalae</taxon>
        <taxon>asterids</taxon>
        <taxon>lamiids</taxon>
        <taxon>Solanales</taxon>
        <taxon>Solanaceae</taxon>
        <taxon>Nicotianoideae</taxon>
        <taxon>Nicotianeae</taxon>
        <taxon>Nicotiana</taxon>
    </lineage>
</organism>
<feature type="region of interest" description="Disordered" evidence="1">
    <location>
        <begin position="60"/>
        <end position="80"/>
    </location>
</feature>
<feature type="region of interest" description="Disordered" evidence="1">
    <location>
        <begin position="98"/>
        <end position="129"/>
    </location>
</feature>
<dbReference type="RefSeq" id="XP_009764856.1">
    <property type="nucleotide sequence ID" value="XM_009766554.1"/>
</dbReference>
<feature type="region of interest" description="Disordered" evidence="1">
    <location>
        <begin position="1"/>
        <end position="41"/>
    </location>
</feature>